<dbReference type="Pfam" id="PF02687">
    <property type="entry name" value="FtsX"/>
    <property type="match status" value="2"/>
</dbReference>
<feature type="transmembrane region" description="Helical" evidence="6">
    <location>
        <begin position="370"/>
        <end position="395"/>
    </location>
</feature>
<sequence length="795" mass="88622">MFRNNFKIAIRNLWKNKVATIINVLGLTVGITSSLLIALFIYHELSFDAFQPNKERLARVVMEYNFEGGESRKGTFTSTKVAPVFSRTFPEVEKGIRMTDANMIVQLHKEPVMEKNFMFADSSFFDAFAYEMIEGTPATALNGPDKVVLTESMATKYFGKESAVGKTLIIGNDNTPYEVTGVIRDYPSTSQITFDFLASFSSLRSNQEETYFNANYTTYLLLRDATSLAPLQEKLHPFMEKEMKGTGVSIHFYLEPFEDVHLISPYADFTGKTSVTFLYALGGVALLIIVIVCFTYINLSTAKSIERAREVGIRKVSGAMRFQLFWQFIGESFVLCSLSVFVSFALATALLPAFNTLISKNLQFADLVTIPFILSTIVSTILVSLIAGAYPAMVLSKLQPAKVLKGIFKNTGSAKALQQSLTVFQFAISVFLIIATVVIQGQLRFIQKGKLGYDRDHVITLSVGYNTDYNLVNTLKNELKTNHNITQTARCVSSPVSIVGGYSMRLPSMPENEVIATIANPVDADYVRTAGLEIIAGTGFTEQHMEAVAVEDWDDKQFHYIINESAVKKLGFATPEEAIGQQMILNNPGTIVGVVKDFHFQSMRNSIEPLVLFTASWGNRLLVKVKGDNMAATLAFMETKWKQLLPSRPFEFTFLDQEYERLYHSEVQLAQMMNLFAGIAIMLACLGLFGLSSYMIQQRTKEISIRKVLGASIWNLFRILSINFVVLVLIAIVIASPIAYLLMTQWLDGFVYRIDLQSWIFIVAGVATILIALVTIGIHGMRAVVESPVKGLRSE</sequence>
<evidence type="ECO:0000256" key="1">
    <source>
        <dbReference type="ARBA" id="ARBA00004651"/>
    </source>
</evidence>
<dbReference type="InterPro" id="IPR025857">
    <property type="entry name" value="MacB_PCD"/>
</dbReference>
<gene>
    <name evidence="9" type="ORF">KK060_21880</name>
</gene>
<feature type="domain" description="ABC3 transporter permease C-terminal" evidence="7">
    <location>
        <begin position="675"/>
        <end position="783"/>
    </location>
</feature>
<evidence type="ECO:0000256" key="6">
    <source>
        <dbReference type="SAM" id="Phobius"/>
    </source>
</evidence>
<name>A0ABS5VXH4_9BACT</name>
<protein>
    <submittedName>
        <fullName evidence="9">ABC transporter permease</fullName>
    </submittedName>
</protein>
<dbReference type="RefSeq" id="WP_254156446.1">
    <property type="nucleotide sequence ID" value="NZ_JAHESD010000075.1"/>
</dbReference>
<keyword evidence="4 6" id="KW-1133">Transmembrane helix</keyword>
<feature type="domain" description="MacB-like periplasmic core" evidence="8">
    <location>
        <begin position="20"/>
        <end position="235"/>
    </location>
</feature>
<comment type="subcellular location">
    <subcellularLocation>
        <location evidence="1">Cell membrane</location>
        <topology evidence="1">Multi-pass membrane protein</topology>
    </subcellularLocation>
</comment>
<reference evidence="9 10" key="1">
    <citation type="submission" date="2021-05" db="EMBL/GenBank/DDBJ databases">
        <title>A Polyphasic approach of four new species of the genus Ohtaekwangia: Ohtaekwangia histidinii sp. nov., Ohtaekwangia cretensis sp. nov., Ohtaekwangia indiensis sp. nov., Ohtaekwangia reichenbachii sp. nov. from diverse environment.</title>
        <authorList>
            <person name="Octaviana S."/>
        </authorList>
    </citation>
    <scope>NUCLEOTIDE SEQUENCE [LARGE SCALE GENOMIC DNA]</scope>
    <source>
        <strain evidence="9 10">PWU20</strain>
    </source>
</reference>
<proteinExistence type="predicted"/>
<evidence type="ECO:0000259" key="8">
    <source>
        <dbReference type="Pfam" id="PF12704"/>
    </source>
</evidence>
<evidence type="ECO:0000256" key="2">
    <source>
        <dbReference type="ARBA" id="ARBA00022475"/>
    </source>
</evidence>
<organism evidence="9 10">
    <name type="scientific">Chryseosolibacter indicus</name>
    <dbReference type="NCBI Taxonomy" id="2782351"/>
    <lineage>
        <taxon>Bacteria</taxon>
        <taxon>Pseudomonadati</taxon>
        <taxon>Bacteroidota</taxon>
        <taxon>Cytophagia</taxon>
        <taxon>Cytophagales</taxon>
        <taxon>Chryseotaleaceae</taxon>
        <taxon>Chryseosolibacter</taxon>
    </lineage>
</organism>
<accession>A0ABS5VXH4</accession>
<dbReference type="EMBL" id="JAHESD010000075">
    <property type="protein sequence ID" value="MBT1705956.1"/>
    <property type="molecule type" value="Genomic_DNA"/>
</dbReference>
<evidence type="ECO:0000256" key="4">
    <source>
        <dbReference type="ARBA" id="ARBA00022989"/>
    </source>
</evidence>
<dbReference type="Proteomes" id="UP000772618">
    <property type="component" value="Unassembled WGS sequence"/>
</dbReference>
<feature type="transmembrane region" description="Helical" evidence="6">
    <location>
        <begin position="21"/>
        <end position="42"/>
    </location>
</feature>
<evidence type="ECO:0000313" key="9">
    <source>
        <dbReference type="EMBL" id="MBT1705956.1"/>
    </source>
</evidence>
<dbReference type="PANTHER" id="PTHR30572">
    <property type="entry name" value="MEMBRANE COMPONENT OF TRANSPORTER-RELATED"/>
    <property type="match status" value="1"/>
</dbReference>
<evidence type="ECO:0000256" key="3">
    <source>
        <dbReference type="ARBA" id="ARBA00022692"/>
    </source>
</evidence>
<dbReference type="PANTHER" id="PTHR30572:SF18">
    <property type="entry name" value="ABC-TYPE MACROLIDE FAMILY EXPORT SYSTEM PERMEASE COMPONENT 2"/>
    <property type="match status" value="1"/>
</dbReference>
<comment type="caution">
    <text evidence="9">The sequence shown here is derived from an EMBL/GenBank/DDBJ whole genome shotgun (WGS) entry which is preliminary data.</text>
</comment>
<feature type="transmembrane region" description="Helical" evidence="6">
    <location>
        <begin position="324"/>
        <end position="350"/>
    </location>
</feature>
<evidence type="ECO:0000259" key="7">
    <source>
        <dbReference type="Pfam" id="PF02687"/>
    </source>
</evidence>
<evidence type="ECO:0000256" key="5">
    <source>
        <dbReference type="ARBA" id="ARBA00023136"/>
    </source>
</evidence>
<keyword evidence="3 6" id="KW-0812">Transmembrane</keyword>
<keyword evidence="2" id="KW-1003">Cell membrane</keyword>
<feature type="transmembrane region" description="Helical" evidence="6">
    <location>
        <begin position="716"/>
        <end position="739"/>
    </location>
</feature>
<evidence type="ECO:0000313" key="10">
    <source>
        <dbReference type="Proteomes" id="UP000772618"/>
    </source>
</evidence>
<feature type="domain" description="ABC3 transporter permease C-terminal" evidence="7">
    <location>
        <begin position="284"/>
        <end position="400"/>
    </location>
</feature>
<dbReference type="Pfam" id="PF12704">
    <property type="entry name" value="MacB_PCD"/>
    <property type="match status" value="2"/>
</dbReference>
<feature type="transmembrane region" description="Helical" evidence="6">
    <location>
        <begin position="416"/>
        <end position="439"/>
    </location>
</feature>
<keyword evidence="5 6" id="KW-0472">Membrane</keyword>
<dbReference type="InterPro" id="IPR003838">
    <property type="entry name" value="ABC3_permease_C"/>
</dbReference>
<feature type="domain" description="MacB-like periplasmic core" evidence="8">
    <location>
        <begin position="421"/>
        <end position="630"/>
    </location>
</feature>
<feature type="transmembrane region" description="Helical" evidence="6">
    <location>
        <begin position="759"/>
        <end position="785"/>
    </location>
</feature>
<feature type="transmembrane region" description="Helical" evidence="6">
    <location>
        <begin position="277"/>
        <end position="299"/>
    </location>
</feature>
<dbReference type="InterPro" id="IPR050250">
    <property type="entry name" value="Macrolide_Exporter_MacB"/>
</dbReference>
<feature type="transmembrane region" description="Helical" evidence="6">
    <location>
        <begin position="675"/>
        <end position="696"/>
    </location>
</feature>
<keyword evidence="10" id="KW-1185">Reference proteome</keyword>